<dbReference type="Proteomes" id="UP001288620">
    <property type="component" value="Unassembled WGS sequence"/>
</dbReference>
<dbReference type="InterPro" id="IPR052927">
    <property type="entry name" value="DCC_oxidoreductase"/>
</dbReference>
<sequence>MFTLPYLDSGDQVILYDGVCRLCNAWVRFLLRHRVSPRIRFAAIQSDKGQALLHAVGLPGDTISTLVLINADGHWLRAQAVCRAMAHMPWPWRALAILRRLPDRLTTHLYDLIARNRYRLFGQYDRVHPLEADYPDRFL</sequence>
<dbReference type="Pfam" id="PF04134">
    <property type="entry name" value="DCC1-like"/>
    <property type="match status" value="1"/>
</dbReference>
<evidence type="ECO:0000313" key="1">
    <source>
        <dbReference type="EMBL" id="MDZ7279935.1"/>
    </source>
</evidence>
<dbReference type="EMBL" id="JAOBTT010000002">
    <property type="protein sequence ID" value="MDZ7279935.1"/>
    <property type="molecule type" value="Genomic_DNA"/>
</dbReference>
<proteinExistence type="predicted"/>
<comment type="caution">
    <text evidence="1">The sequence shown here is derived from an EMBL/GenBank/DDBJ whole genome shotgun (WGS) entry which is preliminary data.</text>
</comment>
<keyword evidence="2" id="KW-1185">Reference proteome</keyword>
<dbReference type="InterPro" id="IPR007263">
    <property type="entry name" value="DCC1-like"/>
</dbReference>
<dbReference type="RefSeq" id="WP_322543835.1">
    <property type="nucleotide sequence ID" value="NZ_JAOBTT010000002.1"/>
</dbReference>
<dbReference type="PANTHER" id="PTHR33639">
    <property type="entry name" value="THIOL-DISULFIDE OXIDOREDUCTASE DCC"/>
    <property type="match status" value="1"/>
</dbReference>
<gene>
    <name evidence="1" type="ORF">N4G40_16920</name>
</gene>
<evidence type="ECO:0000313" key="2">
    <source>
        <dbReference type="Proteomes" id="UP001288620"/>
    </source>
</evidence>
<reference evidence="2" key="1">
    <citation type="submission" date="2023-07" db="EMBL/GenBank/DDBJ databases">
        <title>Structural and functional analysis of rice phyllospheric bacteria for their antimicrobial properties and defense elicitation against blast disease.</title>
        <authorList>
            <person name="Sahu K.P."/>
            <person name="Asharani P."/>
            <person name="Kumar M."/>
            <person name="Reddy B."/>
            <person name="Kumar A."/>
        </authorList>
    </citation>
    <scope>NUCLEOTIDE SEQUENCE [LARGE SCALE GENOMIC DNA]</scope>
    <source>
        <strain evidence="2">OsEp_Plm_30P10</strain>
    </source>
</reference>
<organism evidence="1 2">
    <name type="scientific">Pantoea eucrina</name>
    <dbReference type="NCBI Taxonomy" id="472693"/>
    <lineage>
        <taxon>Bacteria</taxon>
        <taxon>Pseudomonadati</taxon>
        <taxon>Pseudomonadota</taxon>
        <taxon>Gammaproteobacteria</taxon>
        <taxon>Enterobacterales</taxon>
        <taxon>Erwiniaceae</taxon>
        <taxon>Pantoea</taxon>
    </lineage>
</organism>
<name>A0ABU5LJ32_9GAMM</name>
<accession>A0ABU5LJ32</accession>
<dbReference type="PANTHER" id="PTHR33639:SF2">
    <property type="entry name" value="DUF393 DOMAIN-CONTAINING PROTEIN"/>
    <property type="match status" value="1"/>
</dbReference>
<protein>
    <submittedName>
        <fullName evidence="1">DCC1-like thiol-disulfide oxidoreductase family protein</fullName>
    </submittedName>
</protein>